<dbReference type="Pfam" id="PF10326">
    <property type="entry name" value="7TM_GPCR_Str"/>
    <property type="match status" value="1"/>
</dbReference>
<accession>A0AAV5TCP9</accession>
<keyword evidence="1" id="KW-0812">Transmembrane</keyword>
<dbReference type="EMBL" id="BTSX01000004">
    <property type="protein sequence ID" value="GMS93327.1"/>
    <property type="molecule type" value="Genomic_DNA"/>
</dbReference>
<dbReference type="AlphaFoldDB" id="A0AAV5TCP9"/>
<dbReference type="SUPFAM" id="SSF81321">
    <property type="entry name" value="Family A G protein-coupled receptor-like"/>
    <property type="match status" value="1"/>
</dbReference>
<sequence length="320" mass="36223">LVSLLGNGLLLLLLVHRSGQSLGNYRFFLMIFALTDIFISLFHAWFVPLIFMGRYGYLVVGHNTVVGAGLLRTIASVTYTVTFFIPFALLVLHFIYRLVSLSRPRVLRRDCGIFGLPNVPYVLYVISHLERFRTTIRIPLQYYESLFEYGFISDNRTLNAIGVQYYDEQMRPDYLSIGVILVAILLGCHTVVISLACIVKIYAIFSRQVLEIRVRLLHVQLFRALLIQFSIPALFSLLPIGIIVSLSASGVSLVHTGNVCSMLASLFPALDPILMIASNSRFRMTLVDWVHAILGTTARRNERVAEERSRMYTTIIRQAS</sequence>
<keyword evidence="3" id="KW-1185">Reference proteome</keyword>
<evidence type="ECO:0000256" key="1">
    <source>
        <dbReference type="SAM" id="Phobius"/>
    </source>
</evidence>
<evidence type="ECO:0000313" key="3">
    <source>
        <dbReference type="Proteomes" id="UP001432027"/>
    </source>
</evidence>
<name>A0AAV5TCP9_9BILA</name>
<protein>
    <recommendedName>
        <fullName evidence="4">G protein-coupled receptor</fullName>
    </recommendedName>
</protein>
<feature type="transmembrane region" description="Helical" evidence="1">
    <location>
        <begin position="252"/>
        <end position="274"/>
    </location>
</feature>
<comment type="caution">
    <text evidence="2">The sequence shown here is derived from an EMBL/GenBank/DDBJ whole genome shotgun (WGS) entry which is preliminary data.</text>
</comment>
<feature type="transmembrane region" description="Helical" evidence="1">
    <location>
        <begin position="27"/>
        <end position="48"/>
    </location>
</feature>
<feature type="non-terminal residue" evidence="2">
    <location>
        <position position="1"/>
    </location>
</feature>
<feature type="non-terminal residue" evidence="2">
    <location>
        <position position="320"/>
    </location>
</feature>
<organism evidence="2 3">
    <name type="scientific">Pristionchus entomophagus</name>
    <dbReference type="NCBI Taxonomy" id="358040"/>
    <lineage>
        <taxon>Eukaryota</taxon>
        <taxon>Metazoa</taxon>
        <taxon>Ecdysozoa</taxon>
        <taxon>Nematoda</taxon>
        <taxon>Chromadorea</taxon>
        <taxon>Rhabditida</taxon>
        <taxon>Rhabditina</taxon>
        <taxon>Diplogasteromorpha</taxon>
        <taxon>Diplogasteroidea</taxon>
        <taxon>Neodiplogasteridae</taxon>
        <taxon>Pristionchus</taxon>
    </lineage>
</organism>
<dbReference type="Proteomes" id="UP001432027">
    <property type="component" value="Unassembled WGS sequence"/>
</dbReference>
<evidence type="ECO:0000313" key="2">
    <source>
        <dbReference type="EMBL" id="GMS93327.1"/>
    </source>
</evidence>
<dbReference type="PANTHER" id="PTHR22943:SF248">
    <property type="entry name" value="SEVEN TM RECEPTOR"/>
    <property type="match status" value="1"/>
</dbReference>
<keyword evidence="1" id="KW-1133">Transmembrane helix</keyword>
<feature type="transmembrane region" description="Helical" evidence="1">
    <location>
        <begin position="224"/>
        <end position="246"/>
    </location>
</feature>
<evidence type="ECO:0008006" key="4">
    <source>
        <dbReference type="Google" id="ProtNLM"/>
    </source>
</evidence>
<dbReference type="PANTHER" id="PTHR22943">
    <property type="entry name" value="7-TRANSMEMBRANE DOMAIN RECEPTOR C.ELEGANS"/>
    <property type="match status" value="1"/>
</dbReference>
<feature type="transmembrane region" description="Helical" evidence="1">
    <location>
        <begin position="174"/>
        <end position="203"/>
    </location>
</feature>
<feature type="transmembrane region" description="Helical" evidence="1">
    <location>
        <begin position="81"/>
        <end position="99"/>
    </location>
</feature>
<proteinExistence type="predicted"/>
<dbReference type="InterPro" id="IPR019428">
    <property type="entry name" value="7TM_GPCR_serpentine_rcpt_Str"/>
</dbReference>
<keyword evidence="1" id="KW-0472">Membrane</keyword>
<gene>
    <name evidence="2" type="ORF">PENTCL1PPCAC_15502</name>
</gene>
<reference evidence="2" key="1">
    <citation type="submission" date="2023-10" db="EMBL/GenBank/DDBJ databases">
        <title>Genome assembly of Pristionchus species.</title>
        <authorList>
            <person name="Yoshida K."/>
            <person name="Sommer R.J."/>
        </authorList>
    </citation>
    <scope>NUCLEOTIDE SEQUENCE</scope>
    <source>
        <strain evidence="2">RS0144</strain>
    </source>
</reference>